<dbReference type="GO" id="GO:0003676">
    <property type="term" value="F:nucleic acid binding"/>
    <property type="evidence" value="ECO:0007669"/>
    <property type="project" value="InterPro"/>
</dbReference>
<dbReference type="Gene3D" id="3.30.420.10">
    <property type="entry name" value="Ribonuclease H-like superfamily/Ribonuclease H"/>
    <property type="match status" value="1"/>
</dbReference>
<sequence>MEGGILQEDTCLQNDFFLGLLLSKLKIMEGGILQENTSFQNDFYGSVIQQTENHGGGYSTGGPHVSRMTFMGILQDESSLQNDFYGSLCTLDKDKPSDWDKHLDAVMFGLRTKRQMTTKFSPYYLMFEREARYPSEIPEVYQIDKSVEGTLSIEEMTESAIAISEALTEARINTRASQERIRRQTKDKKGLNKFKVGDRV</sequence>
<evidence type="ECO:0000313" key="1">
    <source>
        <dbReference type="EMBL" id="RXN14939.1"/>
    </source>
</evidence>
<gene>
    <name evidence="1" type="ORF">ROHU_008869</name>
</gene>
<proteinExistence type="predicted"/>
<organism evidence="1 2">
    <name type="scientific">Labeo rohita</name>
    <name type="common">Indian major carp</name>
    <name type="synonym">Cyprinus rohita</name>
    <dbReference type="NCBI Taxonomy" id="84645"/>
    <lineage>
        <taxon>Eukaryota</taxon>
        <taxon>Metazoa</taxon>
        <taxon>Chordata</taxon>
        <taxon>Craniata</taxon>
        <taxon>Vertebrata</taxon>
        <taxon>Euteleostomi</taxon>
        <taxon>Actinopterygii</taxon>
        <taxon>Neopterygii</taxon>
        <taxon>Teleostei</taxon>
        <taxon>Ostariophysi</taxon>
        <taxon>Cypriniformes</taxon>
        <taxon>Cyprinidae</taxon>
        <taxon>Labeoninae</taxon>
        <taxon>Labeonini</taxon>
        <taxon>Labeo</taxon>
    </lineage>
</organism>
<comment type="caution">
    <text evidence="1">The sequence shown here is derived from an EMBL/GenBank/DDBJ whole genome shotgun (WGS) entry which is preliminary data.</text>
</comment>
<keyword evidence="2" id="KW-1185">Reference proteome</keyword>
<dbReference type="EMBL" id="QBIY01012871">
    <property type="protein sequence ID" value="RXN14939.1"/>
    <property type="molecule type" value="Genomic_DNA"/>
</dbReference>
<protein>
    <submittedName>
        <fullName evidence="1">Myosin-1 isoform X3</fullName>
    </submittedName>
</protein>
<dbReference type="AlphaFoldDB" id="A0A498M274"/>
<name>A0A498M274_LABRO</name>
<reference evidence="1 2" key="1">
    <citation type="submission" date="2018-03" db="EMBL/GenBank/DDBJ databases">
        <title>Draft genome sequence of Rohu Carp (Labeo rohita).</title>
        <authorList>
            <person name="Das P."/>
            <person name="Kushwaha B."/>
            <person name="Joshi C.G."/>
            <person name="Kumar D."/>
            <person name="Nagpure N.S."/>
            <person name="Sahoo L."/>
            <person name="Das S.P."/>
            <person name="Bit A."/>
            <person name="Patnaik S."/>
            <person name="Meher P.K."/>
            <person name="Jayasankar P."/>
            <person name="Koringa P.G."/>
            <person name="Patel N.V."/>
            <person name="Hinsu A.T."/>
            <person name="Kumar R."/>
            <person name="Pandey M."/>
            <person name="Agarwal S."/>
            <person name="Srivastava S."/>
            <person name="Singh M."/>
            <person name="Iquebal M.A."/>
            <person name="Jaiswal S."/>
            <person name="Angadi U.B."/>
            <person name="Kumar N."/>
            <person name="Raza M."/>
            <person name="Shah T.M."/>
            <person name="Rai A."/>
            <person name="Jena J.K."/>
        </authorList>
    </citation>
    <scope>NUCLEOTIDE SEQUENCE [LARGE SCALE GENOMIC DNA]</scope>
    <source>
        <strain evidence="1">DASCIFA01</strain>
        <tissue evidence="1">Testis</tissue>
    </source>
</reference>
<dbReference type="Proteomes" id="UP000290572">
    <property type="component" value="Unassembled WGS sequence"/>
</dbReference>
<evidence type="ECO:0000313" key="2">
    <source>
        <dbReference type="Proteomes" id="UP000290572"/>
    </source>
</evidence>
<dbReference type="InterPro" id="IPR036397">
    <property type="entry name" value="RNaseH_sf"/>
</dbReference>
<dbReference type="STRING" id="84645.A0A498M274"/>
<accession>A0A498M274</accession>